<dbReference type="Proteomes" id="UP000299367">
    <property type="component" value="Unassembled WGS sequence"/>
</dbReference>
<evidence type="ECO:0000313" key="1">
    <source>
        <dbReference type="EMBL" id="GCL44036.1"/>
    </source>
</evidence>
<protein>
    <submittedName>
        <fullName evidence="1">Uncharacterized protein</fullName>
    </submittedName>
</protein>
<reference evidence="2" key="1">
    <citation type="submission" date="2019-02" db="EMBL/GenBank/DDBJ databases">
        <title>Draft genome sequence of Dolichospermum planctonicum NIES-80.</title>
        <authorList>
            <person name="Yamaguchi H."/>
            <person name="Suzuki S."/>
            <person name="Kawachi M."/>
        </authorList>
    </citation>
    <scope>NUCLEOTIDE SEQUENCE [LARGE SCALE GENOMIC DNA]</scope>
    <source>
        <strain evidence="2">NIES-80</strain>
    </source>
</reference>
<proteinExistence type="predicted"/>
<evidence type="ECO:0000313" key="2">
    <source>
        <dbReference type="Proteomes" id="UP000299367"/>
    </source>
</evidence>
<comment type="caution">
    <text evidence="1">The sequence shown here is derived from an EMBL/GenBank/DDBJ whole genome shotgun (WGS) entry which is preliminary data.</text>
</comment>
<gene>
    <name evidence="1" type="ORF">NIES80_37580</name>
</gene>
<name>A0A480AIX9_9CYAN</name>
<dbReference type="EMBL" id="BJCF01000065">
    <property type="protein sequence ID" value="GCL44036.1"/>
    <property type="molecule type" value="Genomic_DNA"/>
</dbReference>
<sequence>MSPKQETKKYYKWVWDVSLGGEFDDWGTSTYFMEIGNTLYPLRQIEVYENGNVLFYDHSHFLDDYGMLCDQKIDILDIQEFEITQAEFEQVWQTKVPINRPLMKKNVEPKIPTQVTSLQTFSVSEQKKTDISNEK</sequence>
<dbReference type="AlphaFoldDB" id="A0A480AIX9"/>
<accession>A0A480AIX9</accession>
<organism evidence="1 2">
    <name type="scientific">Dolichospermum planctonicum</name>
    <dbReference type="NCBI Taxonomy" id="136072"/>
    <lineage>
        <taxon>Bacteria</taxon>
        <taxon>Bacillati</taxon>
        <taxon>Cyanobacteriota</taxon>
        <taxon>Cyanophyceae</taxon>
        <taxon>Nostocales</taxon>
        <taxon>Aphanizomenonaceae</taxon>
        <taxon>Dolichospermum</taxon>
    </lineage>
</organism>